<dbReference type="EMBL" id="JBBBZM010000177">
    <property type="protein sequence ID" value="KAL0632281.1"/>
    <property type="molecule type" value="Genomic_DNA"/>
</dbReference>
<protein>
    <recommendedName>
        <fullName evidence="2">Rhamnogalacturonase A/B/Epimerase-like pectate lyase domain-containing protein</fullName>
    </recommendedName>
</protein>
<dbReference type="InterPro" id="IPR039279">
    <property type="entry name" value="QRT3-like"/>
</dbReference>
<feature type="domain" description="Rhamnogalacturonase A/B/Epimerase-like pectate lyase" evidence="2">
    <location>
        <begin position="449"/>
        <end position="513"/>
    </location>
</feature>
<dbReference type="InterPro" id="IPR024535">
    <property type="entry name" value="RHGA/B-epi-like_pectate_lyase"/>
</dbReference>
<dbReference type="Gene3D" id="2.160.20.10">
    <property type="entry name" value="Single-stranded right-handed beta-helix, Pectin lyase-like"/>
    <property type="match status" value="2"/>
</dbReference>
<sequence>MRGIFSFAAVISTVAAQSFLSPAPISAVQPILNGTAEYESRIHFSPSAPPVVPYPGNTDFSDKFPSEPTSIAPMAPRHIFRRSCGGPTPGNPSTFWRTQLAHNGIAPFNGDKTYQVWRDVQAYGAKGNGIDDDSDAFKFAIADAWGRNNNFQQTATPAMVYVPAGTYKISKGIQLLVQTMLVGDPLHMPTLKADASLGTRPIIQGFDQSRGLQSTTNFWIGIRNIKLDTTAINVNTAAIALNWPVSQACQLTNVDFIMPNFSQHIGLTMNGGGSGTIMQDLTFTGGAIGIRLDNQQYAFKGIKFTGCNTAIAISHVFLLAAQDLSFVNCGTGIDMGNNGAAGSVSLIDSSADSVGTVVNAFKSGNGQGSLTIENFVNTNSGPTVRQSNGGQTLVAGSIPNTWVMGNANPGNYQGGTTYTTARAGALLGTNGKYFTMKQPQYENYDVSQFANIKDQGVKGDGSADDTAAINAALLANANCKITYFPQGVYVVFDTITIPPGSRIVGEVWSTISAMGAKFRDANNPRVMLKVGNPGEVGVAQISDMLFTVGEVLPGAILMEINMAGASKGDVGVWNSHFRIGGAVDSKVNTACTNPNPSSCKAAFLMLHVTTSGSPYIENMWGWTADHSLDGGPQQVIATGRGALIEGTKATWLVGTAFEHNSLYQYNLVNAVNVYIGMQQTETAYWQGPGAPISGPAPWDVNFTYTDPDFSGCPGGDAKCRMGWAQRIVGGSNIYIYGSGYWVFFNGLTFASGHGYGGGNGCEASCCQSDICQFNAAEVYNGPKKLYWYAVNTHSFTNLILDGANVLPQFNNPGSWGGVVAAYLAHSG</sequence>
<keyword evidence="4" id="KW-1185">Reference proteome</keyword>
<dbReference type="PANTHER" id="PTHR33928:SF2">
    <property type="entry name" value="PECTATE LYASE SUPERFAMILY PROTEIN DOMAIN-CONTAINING PROTEIN-RELATED"/>
    <property type="match status" value="1"/>
</dbReference>
<dbReference type="Pfam" id="PF12708">
    <property type="entry name" value="Pect-lyase_RHGA_epim"/>
    <property type="match status" value="2"/>
</dbReference>
<proteinExistence type="predicted"/>
<gene>
    <name evidence="3" type="ORF">Q9L58_008844</name>
</gene>
<evidence type="ECO:0000259" key="2">
    <source>
        <dbReference type="Pfam" id="PF12708"/>
    </source>
</evidence>
<organism evidence="3 4">
    <name type="scientific">Discina gigas</name>
    <dbReference type="NCBI Taxonomy" id="1032678"/>
    <lineage>
        <taxon>Eukaryota</taxon>
        <taxon>Fungi</taxon>
        <taxon>Dikarya</taxon>
        <taxon>Ascomycota</taxon>
        <taxon>Pezizomycotina</taxon>
        <taxon>Pezizomycetes</taxon>
        <taxon>Pezizales</taxon>
        <taxon>Discinaceae</taxon>
        <taxon>Discina</taxon>
    </lineage>
</organism>
<comment type="caution">
    <text evidence="3">The sequence shown here is derived from an EMBL/GenBank/DDBJ whole genome shotgun (WGS) entry which is preliminary data.</text>
</comment>
<dbReference type="InterPro" id="IPR011050">
    <property type="entry name" value="Pectin_lyase_fold/virulence"/>
</dbReference>
<evidence type="ECO:0000313" key="4">
    <source>
        <dbReference type="Proteomes" id="UP001447188"/>
    </source>
</evidence>
<dbReference type="Proteomes" id="UP001447188">
    <property type="component" value="Unassembled WGS sequence"/>
</dbReference>
<evidence type="ECO:0000313" key="3">
    <source>
        <dbReference type="EMBL" id="KAL0632281.1"/>
    </source>
</evidence>
<feature type="domain" description="Rhamnogalacturonase A/B/Epimerase-like pectate lyase" evidence="2">
    <location>
        <begin position="117"/>
        <end position="334"/>
    </location>
</feature>
<reference evidence="3 4" key="1">
    <citation type="submission" date="2024-02" db="EMBL/GenBank/DDBJ databases">
        <title>Discinaceae phylogenomics.</title>
        <authorList>
            <person name="Dirks A.C."/>
            <person name="James T.Y."/>
        </authorList>
    </citation>
    <scope>NUCLEOTIDE SEQUENCE [LARGE SCALE GENOMIC DNA]</scope>
    <source>
        <strain evidence="3 4">ACD0624</strain>
    </source>
</reference>
<feature type="chain" id="PRO_5046388124" description="Rhamnogalacturonase A/B/Epimerase-like pectate lyase domain-containing protein" evidence="1">
    <location>
        <begin position="17"/>
        <end position="827"/>
    </location>
</feature>
<dbReference type="InterPro" id="IPR012334">
    <property type="entry name" value="Pectin_lyas_fold"/>
</dbReference>
<name>A0ABR3G8Y9_9PEZI</name>
<dbReference type="SUPFAM" id="SSF51126">
    <property type="entry name" value="Pectin lyase-like"/>
    <property type="match status" value="2"/>
</dbReference>
<dbReference type="PANTHER" id="PTHR33928">
    <property type="entry name" value="POLYGALACTURONASE QRT3"/>
    <property type="match status" value="1"/>
</dbReference>
<evidence type="ECO:0000256" key="1">
    <source>
        <dbReference type="SAM" id="SignalP"/>
    </source>
</evidence>
<feature type="signal peptide" evidence="1">
    <location>
        <begin position="1"/>
        <end position="16"/>
    </location>
</feature>
<keyword evidence="1" id="KW-0732">Signal</keyword>
<accession>A0ABR3G8Y9</accession>
<dbReference type="CDD" id="cd23668">
    <property type="entry name" value="GH55_beta13glucanase-like"/>
    <property type="match status" value="1"/>
</dbReference>